<dbReference type="PANTHER" id="PTHR28680">
    <property type="entry name" value="CENTROMERE PROTEIN X"/>
    <property type="match status" value="1"/>
</dbReference>
<dbReference type="GO" id="GO:0071821">
    <property type="term" value="C:FANCM-MHF complex"/>
    <property type="evidence" value="ECO:0007669"/>
    <property type="project" value="TreeGrafter"/>
</dbReference>
<dbReference type="GO" id="GO:0031297">
    <property type="term" value="P:replication fork processing"/>
    <property type="evidence" value="ECO:0007669"/>
    <property type="project" value="TreeGrafter"/>
</dbReference>
<dbReference type="AlphaFoldDB" id="A0A8J5N7M5"/>
<dbReference type="GO" id="GO:0051382">
    <property type="term" value="P:kinetochore assembly"/>
    <property type="evidence" value="ECO:0007669"/>
    <property type="project" value="InterPro"/>
</dbReference>
<dbReference type="GO" id="GO:0000712">
    <property type="term" value="P:resolution of meiotic recombination intermediates"/>
    <property type="evidence" value="ECO:0007669"/>
    <property type="project" value="TreeGrafter"/>
</dbReference>
<evidence type="ECO:0000256" key="8">
    <source>
        <dbReference type="ARBA" id="ARBA00047146"/>
    </source>
</evidence>
<dbReference type="GO" id="GO:0006281">
    <property type="term" value="P:DNA repair"/>
    <property type="evidence" value="ECO:0007669"/>
    <property type="project" value="UniProtKB-KW"/>
</dbReference>
<dbReference type="GO" id="GO:0003677">
    <property type="term" value="F:DNA binding"/>
    <property type="evidence" value="ECO:0007669"/>
    <property type="project" value="UniProtKB-KW"/>
</dbReference>
<dbReference type="Gene3D" id="6.10.130.30">
    <property type="match status" value="1"/>
</dbReference>
<keyword evidence="10" id="KW-1185">Reference proteome</keyword>
<dbReference type="InterPro" id="IPR018552">
    <property type="entry name" value="CENP-X"/>
</dbReference>
<dbReference type="EMBL" id="JAHLQT010007143">
    <property type="protein sequence ID" value="KAG7174730.1"/>
    <property type="molecule type" value="Genomic_DNA"/>
</dbReference>
<dbReference type="CDD" id="cd22921">
    <property type="entry name" value="HFD_CENP-X"/>
    <property type="match status" value="1"/>
</dbReference>
<keyword evidence="7" id="KW-0539">Nucleus</keyword>
<evidence type="ECO:0000256" key="4">
    <source>
        <dbReference type="ARBA" id="ARBA00022763"/>
    </source>
</evidence>
<evidence type="ECO:0000256" key="3">
    <source>
        <dbReference type="ARBA" id="ARBA00016388"/>
    </source>
</evidence>
<gene>
    <name evidence="9" type="primary">Cenpx-L</name>
    <name evidence="9" type="ORF">Hamer_G021818</name>
</gene>
<dbReference type="GO" id="GO:0043240">
    <property type="term" value="C:Fanconi anaemia nuclear complex"/>
    <property type="evidence" value="ECO:0007669"/>
    <property type="project" value="TreeGrafter"/>
</dbReference>
<evidence type="ECO:0000256" key="7">
    <source>
        <dbReference type="ARBA" id="ARBA00023242"/>
    </source>
</evidence>
<evidence type="ECO:0000256" key="6">
    <source>
        <dbReference type="ARBA" id="ARBA00023204"/>
    </source>
</evidence>
<name>A0A8J5N7M5_HOMAM</name>
<evidence type="ECO:0000313" key="10">
    <source>
        <dbReference type="Proteomes" id="UP000747542"/>
    </source>
</evidence>
<dbReference type="Proteomes" id="UP000747542">
    <property type="component" value="Unassembled WGS sequence"/>
</dbReference>
<evidence type="ECO:0000256" key="2">
    <source>
        <dbReference type="ARBA" id="ARBA00009359"/>
    </source>
</evidence>
<dbReference type="InterPro" id="IPR009072">
    <property type="entry name" value="Histone-fold"/>
</dbReference>
<dbReference type="Pfam" id="PF09415">
    <property type="entry name" value="CENP-X"/>
    <property type="match status" value="1"/>
</dbReference>
<evidence type="ECO:0000313" key="9">
    <source>
        <dbReference type="EMBL" id="KAG7174730.1"/>
    </source>
</evidence>
<reference evidence="9" key="1">
    <citation type="journal article" date="2021" name="Sci. Adv.">
        <title>The American lobster genome reveals insights on longevity, neural, and immune adaptations.</title>
        <authorList>
            <person name="Polinski J.M."/>
            <person name="Zimin A.V."/>
            <person name="Clark K.F."/>
            <person name="Kohn A.B."/>
            <person name="Sadowski N."/>
            <person name="Timp W."/>
            <person name="Ptitsyn A."/>
            <person name="Khanna P."/>
            <person name="Romanova D.Y."/>
            <person name="Williams P."/>
            <person name="Greenwood S.J."/>
            <person name="Moroz L.L."/>
            <person name="Walt D.R."/>
            <person name="Bodnar A.G."/>
        </authorList>
    </citation>
    <scope>NUCLEOTIDE SEQUENCE</scope>
    <source>
        <strain evidence="9">GMGI-L3</strain>
    </source>
</reference>
<keyword evidence="5" id="KW-0238">DNA-binding</keyword>
<comment type="subunit">
    <text evidence="8">Heterodimer with CENPX, sometimes called MHF; this interaction stabilizes both partners. MHF heterodimers can assemble to form tetrameric structures. MHF also coassemble with CENPT-CENPW heterodimers at centromeres to form the tetrameric CENP-T-W-S-X complex. Forms a discrete complex with FANCM and CENPX, called FANCM-MHF; this interaction, probably mediated by direct binding between CENPS and FANCM, leads to synergistic activation of double-stranded DNA binding and strongly stimulates FANCM-mediated DNA remodeling. Recruited by FANCM to the Fanconi anemia (FA) core complex, which consists of CENPS, CENPX, FANCA, FANCB, FANCC, FANCE, FANCF, FANCG, FANCL, FANCM, FAAP24 and FAAP100. The FA core complex associates with Bloom syndrome (BLM) complex, which consists of at least BLM, DNA topoisomerase 3-alpha (TOP3A), RMI1/BLAP75, RPA1/RPA70 and RPA2/RPA32. The super complex between FA and BLM is called BRAFT.</text>
</comment>
<protein>
    <recommendedName>
        <fullName evidence="3">Centromere protein X</fullName>
    </recommendedName>
</protein>
<dbReference type="PANTHER" id="PTHR28680:SF1">
    <property type="entry name" value="CENTROMERE PROTEIN X"/>
    <property type="match status" value="1"/>
</dbReference>
<dbReference type="GO" id="GO:0046982">
    <property type="term" value="F:protein heterodimerization activity"/>
    <property type="evidence" value="ECO:0007669"/>
    <property type="project" value="InterPro"/>
</dbReference>
<organism evidence="9 10">
    <name type="scientific">Homarus americanus</name>
    <name type="common">American lobster</name>
    <dbReference type="NCBI Taxonomy" id="6706"/>
    <lineage>
        <taxon>Eukaryota</taxon>
        <taxon>Metazoa</taxon>
        <taxon>Ecdysozoa</taxon>
        <taxon>Arthropoda</taxon>
        <taxon>Crustacea</taxon>
        <taxon>Multicrustacea</taxon>
        <taxon>Malacostraca</taxon>
        <taxon>Eumalacostraca</taxon>
        <taxon>Eucarida</taxon>
        <taxon>Decapoda</taxon>
        <taxon>Pleocyemata</taxon>
        <taxon>Astacidea</taxon>
        <taxon>Nephropoidea</taxon>
        <taxon>Nephropidae</taxon>
        <taxon>Homarus</taxon>
    </lineage>
</organism>
<comment type="caution">
    <text evidence="9">The sequence shown here is derived from an EMBL/GenBank/DDBJ whole genome shotgun (WGS) entry which is preliminary data.</text>
</comment>
<evidence type="ECO:0000256" key="5">
    <source>
        <dbReference type="ARBA" id="ARBA00023125"/>
    </source>
</evidence>
<accession>A0A8J5N7M5</accession>
<evidence type="ECO:0000256" key="1">
    <source>
        <dbReference type="ARBA" id="ARBA00004123"/>
    </source>
</evidence>
<proteinExistence type="inferred from homology"/>
<dbReference type="SUPFAM" id="SSF47113">
    <property type="entry name" value="Histone-fold"/>
    <property type="match status" value="1"/>
</dbReference>
<comment type="similarity">
    <text evidence="2">Belongs to the CENP-X/MHF2 family.</text>
</comment>
<keyword evidence="6" id="KW-0234">DNA repair</keyword>
<keyword evidence="4" id="KW-0227">DNA damage</keyword>
<sequence length="96" mass="10889">MKFSEKLIYEFMKFHFEKSNTRINADAIKLVAKIMELVAKEGATRAAYQAKQEGADTVTVEHLEKVLAQLIIPRLTQHNSSVERVQCTPELLNTAL</sequence>
<comment type="subcellular location">
    <subcellularLocation>
        <location evidence="1">Nucleus</location>
    </subcellularLocation>
</comment>